<dbReference type="PANTHER" id="PTHR30290:SF10">
    <property type="entry name" value="PERIPLASMIC OLIGOPEPTIDE-BINDING PROTEIN-RELATED"/>
    <property type="match status" value="1"/>
</dbReference>
<organism evidence="6">
    <name type="scientific">uncultured marine bacterium MedDCM-OCT-S08-C1605</name>
    <dbReference type="NCBI Taxonomy" id="743072"/>
    <lineage>
        <taxon>Bacteria</taxon>
        <taxon>environmental samples</taxon>
    </lineage>
</organism>
<reference evidence="6" key="1">
    <citation type="journal article" date="2010" name="ISME J.">
        <title>Metagenome of the Mediterranean deep chlorophyll maximum studied by direct and fosmid library 454 pyrosequencing.</title>
        <authorList>
            <person name="Ghai R."/>
            <person name="Martin-Cuadrado A.B."/>
            <person name="Molto A.G."/>
            <person name="Heredia I.G."/>
            <person name="Cabrera R."/>
            <person name="Martin J."/>
            <person name="Verdu M."/>
            <person name="Deschamps P."/>
            <person name="Moreira D."/>
            <person name="Lopez-Garcia P."/>
            <person name="Mira A."/>
            <person name="Rodriguez-Valera F."/>
        </authorList>
    </citation>
    <scope>NUCLEOTIDE SEQUENCE</scope>
</reference>
<dbReference type="Gene3D" id="3.40.190.10">
    <property type="entry name" value="Periplasmic binding protein-like II"/>
    <property type="match status" value="1"/>
</dbReference>
<protein>
    <recommendedName>
        <fullName evidence="5">Solute-binding protein family 5 domain-containing protein</fullName>
    </recommendedName>
</protein>
<dbReference type="GO" id="GO:0015833">
    <property type="term" value="P:peptide transport"/>
    <property type="evidence" value="ECO:0007669"/>
    <property type="project" value="TreeGrafter"/>
</dbReference>
<dbReference type="Pfam" id="PF00496">
    <property type="entry name" value="SBP_bac_5"/>
    <property type="match status" value="1"/>
</dbReference>
<keyword evidence="4" id="KW-0732">Signal</keyword>
<dbReference type="InterPro" id="IPR039424">
    <property type="entry name" value="SBP_5"/>
</dbReference>
<dbReference type="Gene3D" id="3.10.105.10">
    <property type="entry name" value="Dipeptide-binding Protein, Domain 3"/>
    <property type="match status" value="1"/>
</dbReference>
<comment type="subcellular location">
    <subcellularLocation>
        <location evidence="1">Cell envelope</location>
    </subcellularLocation>
</comment>
<evidence type="ECO:0000256" key="1">
    <source>
        <dbReference type="ARBA" id="ARBA00004196"/>
    </source>
</evidence>
<sequence>MWLLVKDGPPKVVAHPEAWEALDDAGRAKVLAALQPEGEDVTGECILCDQPTKLQPLDWDDWDRCEVGARAIDDHTLELKLENPTPYFLELLNHYTFWPVHPPTIESFGARTKRGTGWALPGKYVGNGPFTLEEWQINARSVVKKNLNYWDRDTVKLNEIRFYPIESVDTEERAFRSNFIHNTQTVPPYRIDWHKKNNHDSLHVDTYLGVYFYRFNTERKPLDDVRVRLALALSIDREALVKHVLRAGQQPAYNYTPPGTGGFTAGPQFKADVKEAKRLIAEYLKETGQSSVPEFELRYNTSESHKKVAEAIQAMWKKELGVDVILDNQEWKVFLKSVELRTTRLREPDG</sequence>
<dbReference type="Gene3D" id="3.90.76.10">
    <property type="entry name" value="Dipeptide-binding Protein, Domain 1"/>
    <property type="match status" value="1"/>
</dbReference>
<evidence type="ECO:0000256" key="2">
    <source>
        <dbReference type="ARBA" id="ARBA00005695"/>
    </source>
</evidence>
<feature type="domain" description="Solute-binding protein family 5" evidence="5">
    <location>
        <begin position="66"/>
        <end position="337"/>
    </location>
</feature>
<dbReference type="PANTHER" id="PTHR30290">
    <property type="entry name" value="PERIPLASMIC BINDING COMPONENT OF ABC TRANSPORTER"/>
    <property type="match status" value="1"/>
</dbReference>
<evidence type="ECO:0000259" key="5">
    <source>
        <dbReference type="Pfam" id="PF00496"/>
    </source>
</evidence>
<dbReference type="InterPro" id="IPR000914">
    <property type="entry name" value="SBP_5_dom"/>
</dbReference>
<dbReference type="SUPFAM" id="SSF53850">
    <property type="entry name" value="Periplasmic binding protein-like II"/>
    <property type="match status" value="1"/>
</dbReference>
<name>D6PDU8_9BACT</name>
<dbReference type="CDD" id="cd08504">
    <property type="entry name" value="PBP2_OppA"/>
    <property type="match status" value="1"/>
</dbReference>
<evidence type="ECO:0000256" key="3">
    <source>
        <dbReference type="ARBA" id="ARBA00022448"/>
    </source>
</evidence>
<comment type="similarity">
    <text evidence="2">Belongs to the bacterial solute-binding protein 5 family.</text>
</comment>
<dbReference type="AlphaFoldDB" id="D6PDU8"/>
<keyword evidence="3" id="KW-0813">Transport</keyword>
<proteinExistence type="inferred from homology"/>
<dbReference type="GO" id="GO:1904680">
    <property type="term" value="F:peptide transmembrane transporter activity"/>
    <property type="evidence" value="ECO:0007669"/>
    <property type="project" value="TreeGrafter"/>
</dbReference>
<evidence type="ECO:0000256" key="4">
    <source>
        <dbReference type="ARBA" id="ARBA00022729"/>
    </source>
</evidence>
<dbReference type="EMBL" id="GU943003">
    <property type="protein sequence ID" value="ADD93899.1"/>
    <property type="molecule type" value="Genomic_DNA"/>
</dbReference>
<accession>D6PDU8</accession>
<dbReference type="GO" id="GO:0030288">
    <property type="term" value="C:outer membrane-bounded periplasmic space"/>
    <property type="evidence" value="ECO:0007669"/>
    <property type="project" value="TreeGrafter"/>
</dbReference>
<evidence type="ECO:0000313" key="6">
    <source>
        <dbReference type="EMBL" id="ADD93899.1"/>
    </source>
</evidence>